<dbReference type="SMART" id="SM01204">
    <property type="entry name" value="FIST_C"/>
    <property type="match status" value="1"/>
</dbReference>
<organism evidence="3">
    <name type="scientific">freshwater metagenome</name>
    <dbReference type="NCBI Taxonomy" id="449393"/>
    <lineage>
        <taxon>unclassified sequences</taxon>
        <taxon>metagenomes</taxon>
        <taxon>ecological metagenomes</taxon>
    </lineage>
</organism>
<accession>A0A6J6Z3R7</accession>
<sequence>MESDLSSRSTSASTSEFERGVAVRKELKAAAAASFGERVLSCFACGVDPKSLARTDMFRFFVMKNLRYDPLADTASAEGCLIMVQKVGWARLRVKRLSRVTSAKPIRVGSFSHRGLNTLSTHSDPADSAASASMNKRETATGISRMSAPFEAAQEAVQSASASLRAAGVEPVLFVAYAASTYDPELLAEGFGLAAAGVPLIGCSTAGEIATGGADDGGVVVFALGGDGFAVEVSCQEVNDGDLRSAGSEVAGCVEQLARRESTVLLLLSDGLAGDQQEVVRGAYDRVGAEVPLVGGCAGDGLRMERTTQFFGSVALTNAIVAAAITSDGPIGIGVSHGWRSTGGSMTVTKSSGVVVETLDDEPALDTYLNRLDAPAEVRVDAAAFTDFAATRPIGLIRRNRDEIRFVAKADFENRTFTCFAEVPQGGSVSIMEGDAESVLGATDAACSGAVETFQGSPPKGFMVFDCIARKGVLGEGIQREISQIADGADGAAVAGFYSYGEFARTSGSSGFHNQTLVVLALG</sequence>
<evidence type="ECO:0000313" key="3">
    <source>
        <dbReference type="EMBL" id="CAB4814176.1"/>
    </source>
</evidence>
<feature type="domain" description="FIST C-domain" evidence="2">
    <location>
        <begin position="364"/>
        <end position="506"/>
    </location>
</feature>
<protein>
    <submittedName>
        <fullName evidence="3">Unannotated protein</fullName>
    </submittedName>
</protein>
<dbReference type="AlphaFoldDB" id="A0A6J6Z3R7"/>
<evidence type="ECO:0000259" key="1">
    <source>
        <dbReference type="SMART" id="SM00897"/>
    </source>
</evidence>
<name>A0A6J6Z3R7_9ZZZZ</name>
<dbReference type="InterPro" id="IPR013702">
    <property type="entry name" value="FIST_domain_N"/>
</dbReference>
<dbReference type="SMART" id="SM00897">
    <property type="entry name" value="FIST"/>
    <property type="match status" value="1"/>
</dbReference>
<feature type="domain" description="FIST" evidence="1">
    <location>
        <begin position="170"/>
        <end position="363"/>
    </location>
</feature>
<dbReference type="EMBL" id="CAFAAQ010000133">
    <property type="protein sequence ID" value="CAB4814176.1"/>
    <property type="molecule type" value="Genomic_DNA"/>
</dbReference>
<dbReference type="Pfam" id="PF10442">
    <property type="entry name" value="FIST_C"/>
    <property type="match status" value="1"/>
</dbReference>
<dbReference type="Pfam" id="PF08495">
    <property type="entry name" value="FIST"/>
    <property type="match status" value="1"/>
</dbReference>
<gene>
    <name evidence="3" type="ORF">UFOPK3046_01339</name>
</gene>
<dbReference type="PANTHER" id="PTHR40252">
    <property type="entry name" value="BLR0328 PROTEIN"/>
    <property type="match status" value="1"/>
</dbReference>
<evidence type="ECO:0000259" key="2">
    <source>
        <dbReference type="SMART" id="SM01204"/>
    </source>
</evidence>
<dbReference type="PANTHER" id="PTHR40252:SF2">
    <property type="entry name" value="BLR0328 PROTEIN"/>
    <property type="match status" value="1"/>
</dbReference>
<reference evidence="3" key="1">
    <citation type="submission" date="2020-05" db="EMBL/GenBank/DDBJ databases">
        <authorList>
            <person name="Chiriac C."/>
            <person name="Salcher M."/>
            <person name="Ghai R."/>
            <person name="Kavagutti S V."/>
        </authorList>
    </citation>
    <scope>NUCLEOTIDE SEQUENCE</scope>
</reference>
<dbReference type="InterPro" id="IPR019494">
    <property type="entry name" value="FIST_C"/>
</dbReference>
<proteinExistence type="predicted"/>